<comment type="caution">
    <text evidence="1">The sequence shown here is derived from an EMBL/GenBank/DDBJ whole genome shotgun (WGS) entry which is preliminary data.</text>
</comment>
<sequence>MSAEGDGIPVYSKITLSSPEVLILGVKDPPGLKIDIFINREVSWLNTEDQAALDVDDVSSPVQQK</sequence>
<gene>
    <name evidence="1" type="ORF">S03H2_32555</name>
</gene>
<dbReference type="AlphaFoldDB" id="X1GFV8"/>
<protein>
    <submittedName>
        <fullName evidence="1">Uncharacterized protein</fullName>
    </submittedName>
</protein>
<dbReference type="EMBL" id="BARU01019781">
    <property type="protein sequence ID" value="GAH56796.1"/>
    <property type="molecule type" value="Genomic_DNA"/>
</dbReference>
<evidence type="ECO:0000313" key="1">
    <source>
        <dbReference type="EMBL" id="GAH56796.1"/>
    </source>
</evidence>
<accession>X1GFV8</accession>
<proteinExistence type="predicted"/>
<reference evidence="1" key="1">
    <citation type="journal article" date="2014" name="Front. Microbiol.">
        <title>High frequency of phylogenetically diverse reductive dehalogenase-homologous genes in deep subseafloor sedimentary metagenomes.</title>
        <authorList>
            <person name="Kawai M."/>
            <person name="Futagami T."/>
            <person name="Toyoda A."/>
            <person name="Takaki Y."/>
            <person name="Nishi S."/>
            <person name="Hori S."/>
            <person name="Arai W."/>
            <person name="Tsubouchi T."/>
            <person name="Morono Y."/>
            <person name="Uchiyama I."/>
            <person name="Ito T."/>
            <person name="Fujiyama A."/>
            <person name="Inagaki F."/>
            <person name="Takami H."/>
        </authorList>
    </citation>
    <scope>NUCLEOTIDE SEQUENCE</scope>
    <source>
        <strain evidence="1">Expedition CK06-06</strain>
    </source>
</reference>
<organism evidence="1">
    <name type="scientific">marine sediment metagenome</name>
    <dbReference type="NCBI Taxonomy" id="412755"/>
    <lineage>
        <taxon>unclassified sequences</taxon>
        <taxon>metagenomes</taxon>
        <taxon>ecological metagenomes</taxon>
    </lineage>
</organism>
<name>X1GFV8_9ZZZZ</name>